<dbReference type="Pfam" id="PF03073">
    <property type="entry name" value="TspO_MBR"/>
    <property type="match status" value="1"/>
</dbReference>
<evidence type="ECO:0000256" key="4">
    <source>
        <dbReference type="ARBA" id="ARBA00022989"/>
    </source>
</evidence>
<comment type="subcellular location">
    <subcellularLocation>
        <location evidence="1">Membrane</location>
        <topology evidence="1">Multi-pass membrane protein</topology>
    </subcellularLocation>
</comment>
<dbReference type="InterPro" id="IPR004307">
    <property type="entry name" value="TspO_MBR"/>
</dbReference>
<evidence type="ECO:0000256" key="6">
    <source>
        <dbReference type="SAM" id="Phobius"/>
    </source>
</evidence>
<evidence type="ECO:0000256" key="2">
    <source>
        <dbReference type="ARBA" id="ARBA00007524"/>
    </source>
</evidence>
<dbReference type="InterPro" id="IPR038330">
    <property type="entry name" value="TspO/MBR-related_sf"/>
</dbReference>
<dbReference type="InParanoid" id="A0A6P7G9T4"/>
<dbReference type="PIRSF" id="PIRSF005859">
    <property type="entry name" value="PBR"/>
    <property type="match status" value="1"/>
</dbReference>
<dbReference type="FunCoup" id="A0A6P7G9T4">
    <property type="interactions" value="224"/>
</dbReference>
<dbReference type="GeneID" id="114337397"/>
<evidence type="ECO:0000256" key="3">
    <source>
        <dbReference type="ARBA" id="ARBA00022692"/>
    </source>
</evidence>
<dbReference type="GO" id="GO:0005741">
    <property type="term" value="C:mitochondrial outer membrane"/>
    <property type="evidence" value="ECO:0007669"/>
    <property type="project" value="TreeGrafter"/>
</dbReference>
<sequence>MIQLNWPALGFTILPNLGGIAGGFITRKSINPWYENLKKPKCRPPNWAFGPVWTTLYSGMGYASYLVYRDGGGFQGPAKLPLIVYGVNLAANWAWTPIFFGKKDLQLALIEIQLINGTALGMVYLFHKINPTAGYLIVPYCIWLGLATALNYCIWRDNKTTPAITEAKAEAKEQ</sequence>
<dbReference type="GO" id="GO:0033013">
    <property type="term" value="P:tetrapyrrole metabolic process"/>
    <property type="evidence" value="ECO:0007669"/>
    <property type="project" value="UniProtKB-ARBA"/>
</dbReference>
<feature type="transmembrane region" description="Helical" evidence="6">
    <location>
        <begin position="6"/>
        <end position="26"/>
    </location>
</feature>
<dbReference type="EnsemblMetazoa" id="XM_028287816.2">
    <property type="protein sequence ID" value="XP_028143617.1"/>
    <property type="gene ID" value="LOC114337397"/>
</dbReference>
<reference evidence="9" key="1">
    <citation type="submission" date="2025-04" db="UniProtKB">
        <authorList>
            <consortium name="RefSeq"/>
        </authorList>
    </citation>
    <scope>IDENTIFICATION</scope>
    <source>
        <tissue evidence="9">Whole insect</tissue>
    </source>
</reference>
<keyword evidence="8" id="KW-1185">Reference proteome</keyword>
<comment type="similarity">
    <text evidence="2">Belongs to the TspO/BZRP family.</text>
</comment>
<dbReference type="PANTHER" id="PTHR10057">
    <property type="entry name" value="PERIPHERAL-TYPE BENZODIAZEPINE RECEPTOR"/>
    <property type="match status" value="1"/>
</dbReference>
<dbReference type="RefSeq" id="XP_028143617.1">
    <property type="nucleotide sequence ID" value="XM_028287816.1"/>
</dbReference>
<name>A0A6P7G9T4_DIAVI</name>
<keyword evidence="4 6" id="KW-1133">Transmembrane helix</keyword>
<dbReference type="Gene3D" id="1.20.1260.100">
    <property type="entry name" value="TspO/MBR protein"/>
    <property type="match status" value="1"/>
</dbReference>
<gene>
    <name evidence="9" type="primary">LOC114337397</name>
</gene>
<dbReference type="AlphaFoldDB" id="A0A6P7G9T4"/>
<reference evidence="7" key="2">
    <citation type="submission" date="2025-05" db="UniProtKB">
        <authorList>
            <consortium name="EnsemblMetazoa"/>
        </authorList>
    </citation>
    <scope>IDENTIFICATION</scope>
</reference>
<evidence type="ECO:0000313" key="7">
    <source>
        <dbReference type="EnsemblMetazoa" id="XP_028143617.1"/>
    </source>
</evidence>
<evidence type="ECO:0000313" key="9">
    <source>
        <dbReference type="RefSeq" id="XP_028143617.1"/>
    </source>
</evidence>
<dbReference type="PANTHER" id="PTHR10057:SF0">
    <property type="entry name" value="TRANSLOCATOR PROTEIN"/>
    <property type="match status" value="1"/>
</dbReference>
<dbReference type="CDD" id="cd15904">
    <property type="entry name" value="TSPO_MBR"/>
    <property type="match status" value="1"/>
</dbReference>
<keyword evidence="3 6" id="KW-0812">Transmembrane</keyword>
<accession>A0A6P7G9T4</accession>
<protein>
    <submittedName>
        <fullName evidence="9">Translocator protein-like</fullName>
    </submittedName>
</protein>
<keyword evidence="5 6" id="KW-0472">Membrane</keyword>
<feature type="transmembrane region" description="Helical" evidence="6">
    <location>
        <begin position="107"/>
        <end position="127"/>
    </location>
</feature>
<feature type="transmembrane region" description="Helical" evidence="6">
    <location>
        <begin position="47"/>
        <end position="68"/>
    </location>
</feature>
<feature type="transmembrane region" description="Helical" evidence="6">
    <location>
        <begin position="133"/>
        <end position="154"/>
    </location>
</feature>
<evidence type="ECO:0000256" key="5">
    <source>
        <dbReference type="ARBA" id="ARBA00023136"/>
    </source>
</evidence>
<dbReference type="OrthoDB" id="8841220at2759"/>
<evidence type="ECO:0000256" key="1">
    <source>
        <dbReference type="ARBA" id="ARBA00004141"/>
    </source>
</evidence>
<proteinExistence type="inferred from homology"/>
<dbReference type="FunFam" id="1.20.1260.100:FF:000001">
    <property type="entry name" value="translocator protein 2"/>
    <property type="match status" value="1"/>
</dbReference>
<organism evidence="9">
    <name type="scientific">Diabrotica virgifera virgifera</name>
    <name type="common">western corn rootworm</name>
    <dbReference type="NCBI Taxonomy" id="50390"/>
    <lineage>
        <taxon>Eukaryota</taxon>
        <taxon>Metazoa</taxon>
        <taxon>Ecdysozoa</taxon>
        <taxon>Arthropoda</taxon>
        <taxon>Hexapoda</taxon>
        <taxon>Insecta</taxon>
        <taxon>Pterygota</taxon>
        <taxon>Neoptera</taxon>
        <taxon>Endopterygota</taxon>
        <taxon>Coleoptera</taxon>
        <taxon>Polyphaga</taxon>
        <taxon>Cucujiformia</taxon>
        <taxon>Chrysomeloidea</taxon>
        <taxon>Chrysomelidae</taxon>
        <taxon>Galerucinae</taxon>
        <taxon>Diabroticina</taxon>
        <taxon>Diabroticites</taxon>
        <taxon>Diabrotica</taxon>
    </lineage>
</organism>
<dbReference type="Proteomes" id="UP001652700">
    <property type="component" value="Unplaced"/>
</dbReference>
<dbReference type="KEGG" id="dvv:114337397"/>
<feature type="transmembrane region" description="Helical" evidence="6">
    <location>
        <begin position="80"/>
        <end position="100"/>
    </location>
</feature>
<evidence type="ECO:0000313" key="8">
    <source>
        <dbReference type="Proteomes" id="UP001652700"/>
    </source>
</evidence>